<protein>
    <submittedName>
        <fullName evidence="1">Uncharacterized protein</fullName>
    </submittedName>
</protein>
<proteinExistence type="predicted"/>
<sequence length="69" mass="7206">MHHAGDQLSEVFASNSHAHTVGGSNHDLQDHVDGTLAFAVRPELCSLGGLPTATATTTPIWALSTWATP</sequence>
<comment type="caution">
    <text evidence="1">The sequence shown here is derived from an EMBL/GenBank/DDBJ whole genome shotgun (WGS) entry which is preliminary data.</text>
</comment>
<reference evidence="1" key="1">
    <citation type="submission" date="2022-08" db="EMBL/GenBank/DDBJ databases">
        <title>Genome Sequence of Pycnoporus sanguineus.</title>
        <authorList>
            <person name="Buettner E."/>
        </authorList>
    </citation>
    <scope>NUCLEOTIDE SEQUENCE</scope>
    <source>
        <strain evidence="1">CG-C14</strain>
    </source>
</reference>
<dbReference type="Proteomes" id="UP001144978">
    <property type="component" value="Unassembled WGS sequence"/>
</dbReference>
<organism evidence="1 2">
    <name type="scientific">Trametes sanguinea</name>
    <dbReference type="NCBI Taxonomy" id="158606"/>
    <lineage>
        <taxon>Eukaryota</taxon>
        <taxon>Fungi</taxon>
        <taxon>Dikarya</taxon>
        <taxon>Basidiomycota</taxon>
        <taxon>Agaricomycotina</taxon>
        <taxon>Agaricomycetes</taxon>
        <taxon>Polyporales</taxon>
        <taxon>Polyporaceae</taxon>
        <taxon>Trametes</taxon>
    </lineage>
</organism>
<name>A0ACC1NZ24_9APHY</name>
<evidence type="ECO:0000313" key="2">
    <source>
        <dbReference type="Proteomes" id="UP001144978"/>
    </source>
</evidence>
<accession>A0ACC1NZ24</accession>
<evidence type="ECO:0000313" key="1">
    <source>
        <dbReference type="EMBL" id="KAJ2984602.1"/>
    </source>
</evidence>
<keyword evidence="2" id="KW-1185">Reference proteome</keyword>
<dbReference type="EMBL" id="JANSHE010003770">
    <property type="protein sequence ID" value="KAJ2984602.1"/>
    <property type="molecule type" value="Genomic_DNA"/>
</dbReference>
<gene>
    <name evidence="1" type="ORF">NUW54_g10452</name>
</gene>